<dbReference type="InterPro" id="IPR020012">
    <property type="entry name" value="LysM_FimV"/>
</dbReference>
<name>I3Y7I7_THIV6</name>
<sequence length="951" mass="100714">MSRKLILASTMTMTMTMVLAGTDAFALGLGGIQTRSVLNQPFSGEIQLNDVKPDELDAVKVSLASQEAFSKAGIERFHYLTKLTFHPEVSSQGKSVIRVASREPIREPYLDFLVEVYWPTGQLIKEYTVLLDPPVLAKRQAPRVDSPAASGAKPGAARSASDAQRVAASPSNHIPAPGDGFPVYVGPIESGAGLWRLSLNHAPAGATTAQTALALHRNNQGAFIRGNINRLIAGKTLIIPTRAELFALDAATAEREFAEALRGGAVRTAPITEIPPDALSSRLRIAGATSGAVATSPGAARMPPEGATATSPAAAGSPRMEQDLLLALESSESTRQEALELRNRIQELETQLANIQNLLQQRNAEFERIKGAGAAPGVLSGDRLRDVPATSPEDVDALADAVSGELAADAAMAPREGDSALIEPPLPDASLAAADNENPDVSGASDAANDSSATPALIPIPTPAPVARESDPAIGQASPVQAGSPATPIAPAGKNQGSGPSSVDSSSSWQSLLLPLAGFGGLAALGILAFSWVTARRRREEGVEQELYLDTLDFSDTEGTTGFPATRVSAEKAASNASSRQGVDRTALSETPLIPADEDMEEPESPLALMSSLSDFDAETDEADVLSEADIYIAYGRHSEAKELLFKELKLSPDRLDIKFKLAEAYAGAQDAQGLKEIMQSIESAGGAQAQPEQWKRLQEFSAQVQSGGNDGSGLAAPPVELAAQPRGADRESVQKPGDSVAGSLNLKKAESQDDSPLKFSDDTLADILSEPVSLGDLVFEEDSLDLELPPHAGDRKDDLHQDPFADIAHEPIGIDSELMLTLDETRLDLAEELDSMFDSTLLDEPALARNERLGTGPSAEDLSHLPPSDSQDRFDSGLTSERESVPTEDLSSQWQMDSGIWDETATKLDLARAYVEMDDAEAAREILQEVIAEGRDEQKTEARALLEKLA</sequence>
<evidence type="ECO:0000256" key="1">
    <source>
        <dbReference type="SAM" id="Coils"/>
    </source>
</evidence>
<feature type="compositionally biased region" description="Basic and acidic residues" evidence="2">
    <location>
        <begin position="748"/>
        <end position="758"/>
    </location>
</feature>
<feature type="domain" description="FimV N-terminal" evidence="4">
    <location>
        <begin position="27"/>
        <end position="134"/>
    </location>
</feature>
<dbReference type="InterPro" id="IPR011990">
    <property type="entry name" value="TPR-like_helical_dom_sf"/>
</dbReference>
<dbReference type="InterPro" id="IPR057840">
    <property type="entry name" value="FimV_N"/>
</dbReference>
<feature type="compositionally biased region" description="Low complexity" evidence="2">
    <location>
        <begin position="146"/>
        <end position="161"/>
    </location>
</feature>
<feature type="region of interest" description="Disordered" evidence="2">
    <location>
        <begin position="852"/>
        <end position="894"/>
    </location>
</feature>
<dbReference type="OrthoDB" id="5298707at2"/>
<evidence type="ECO:0000256" key="3">
    <source>
        <dbReference type="SAM" id="SignalP"/>
    </source>
</evidence>
<gene>
    <name evidence="5" type="ordered locus">Thivi_0920</name>
</gene>
<dbReference type="Pfam" id="PF25800">
    <property type="entry name" value="FimV_N"/>
    <property type="match status" value="1"/>
</dbReference>
<dbReference type="KEGG" id="tvi:Thivi_0920"/>
<evidence type="ECO:0000313" key="5">
    <source>
        <dbReference type="EMBL" id="AFL72955.1"/>
    </source>
</evidence>
<dbReference type="AlphaFoldDB" id="I3Y7I7"/>
<feature type="region of interest" description="Disordered" evidence="2">
    <location>
        <begin position="724"/>
        <end position="758"/>
    </location>
</feature>
<dbReference type="STRING" id="765911.Thivi_0920"/>
<dbReference type="InterPro" id="IPR020011">
    <property type="entry name" value="FimV_C"/>
</dbReference>
<feature type="compositionally biased region" description="Low complexity" evidence="2">
    <location>
        <begin position="306"/>
        <end position="317"/>
    </location>
</feature>
<feature type="coiled-coil region" evidence="1">
    <location>
        <begin position="911"/>
        <end position="938"/>
    </location>
</feature>
<keyword evidence="6" id="KW-1185">Reference proteome</keyword>
<evidence type="ECO:0000259" key="4">
    <source>
        <dbReference type="Pfam" id="PF25800"/>
    </source>
</evidence>
<dbReference type="RefSeq" id="WP_014777443.1">
    <property type="nucleotide sequence ID" value="NC_018012.1"/>
</dbReference>
<evidence type="ECO:0000313" key="6">
    <source>
        <dbReference type="Proteomes" id="UP000006062"/>
    </source>
</evidence>
<dbReference type="eggNOG" id="COG3170">
    <property type="taxonomic scope" value="Bacteria"/>
</dbReference>
<feature type="compositionally biased region" description="Low complexity" evidence="2">
    <location>
        <begin position="428"/>
        <end position="457"/>
    </location>
</feature>
<dbReference type="Gene3D" id="1.20.58.2200">
    <property type="match status" value="1"/>
</dbReference>
<dbReference type="InterPro" id="IPR038440">
    <property type="entry name" value="FimV_C_sf"/>
</dbReference>
<feature type="region of interest" description="Disordered" evidence="2">
    <location>
        <begin position="292"/>
        <end position="317"/>
    </location>
</feature>
<feature type="region of interest" description="Disordered" evidence="2">
    <location>
        <begin position="142"/>
        <end position="174"/>
    </location>
</feature>
<dbReference type="NCBIfam" id="TIGR03504">
    <property type="entry name" value="FimV_Cterm"/>
    <property type="match status" value="1"/>
</dbReference>
<organism evidence="5 6">
    <name type="scientific">Thiocystis violascens (strain ATCC 17096 / DSM 198 / 6111)</name>
    <name type="common">Chromatium violascens</name>
    <dbReference type="NCBI Taxonomy" id="765911"/>
    <lineage>
        <taxon>Bacteria</taxon>
        <taxon>Pseudomonadati</taxon>
        <taxon>Pseudomonadota</taxon>
        <taxon>Gammaproteobacteria</taxon>
        <taxon>Chromatiales</taxon>
        <taxon>Chromatiaceae</taxon>
        <taxon>Thiocystis</taxon>
    </lineage>
</organism>
<evidence type="ECO:0000256" key="2">
    <source>
        <dbReference type="SAM" id="MobiDB-lite"/>
    </source>
</evidence>
<feature type="compositionally biased region" description="Low complexity" evidence="2">
    <location>
        <begin position="497"/>
        <end position="507"/>
    </location>
</feature>
<dbReference type="NCBIfam" id="TIGR03505">
    <property type="entry name" value="FimV_core"/>
    <property type="match status" value="1"/>
</dbReference>
<keyword evidence="3" id="KW-0732">Signal</keyword>
<proteinExistence type="predicted"/>
<keyword evidence="1" id="KW-0175">Coiled coil</keyword>
<feature type="compositionally biased region" description="Basic and acidic residues" evidence="2">
    <location>
        <begin position="871"/>
        <end position="886"/>
    </location>
</feature>
<dbReference type="Proteomes" id="UP000006062">
    <property type="component" value="Chromosome"/>
</dbReference>
<feature type="chain" id="PRO_5003682762" evidence="3">
    <location>
        <begin position="21"/>
        <end position="951"/>
    </location>
</feature>
<feature type="signal peptide" evidence="3">
    <location>
        <begin position="1"/>
        <end position="20"/>
    </location>
</feature>
<reference evidence="5 6" key="1">
    <citation type="submission" date="2012-06" db="EMBL/GenBank/DDBJ databases">
        <title>Complete sequence of Thiocystis violascens DSM 198.</title>
        <authorList>
            <consortium name="US DOE Joint Genome Institute"/>
            <person name="Lucas S."/>
            <person name="Han J."/>
            <person name="Lapidus A."/>
            <person name="Cheng J.-F."/>
            <person name="Goodwin L."/>
            <person name="Pitluck S."/>
            <person name="Peters L."/>
            <person name="Ovchinnikova G."/>
            <person name="Teshima H."/>
            <person name="Detter J.C."/>
            <person name="Han C."/>
            <person name="Tapia R."/>
            <person name="Land M."/>
            <person name="Hauser L."/>
            <person name="Kyrpides N."/>
            <person name="Ivanova N."/>
            <person name="Pagani I."/>
            <person name="Vogl K."/>
            <person name="Liu Z."/>
            <person name="Frigaard N.-U."/>
            <person name="Bryant D."/>
            <person name="Woyke T."/>
        </authorList>
    </citation>
    <scope>NUCLEOTIDE SEQUENCE [LARGE SCALE GENOMIC DNA]</scope>
    <source>
        <strain evidence="6">ATCC 17096 / DSM 198 / 6111</strain>
    </source>
</reference>
<dbReference type="Gene3D" id="1.25.40.10">
    <property type="entry name" value="Tetratricopeptide repeat domain"/>
    <property type="match status" value="1"/>
</dbReference>
<dbReference type="SUPFAM" id="SSF48452">
    <property type="entry name" value="TPR-like"/>
    <property type="match status" value="1"/>
</dbReference>
<accession>I3Y7I7</accession>
<feature type="region of interest" description="Disordered" evidence="2">
    <location>
        <begin position="410"/>
        <end position="507"/>
    </location>
</feature>
<feature type="coiled-coil region" evidence="1">
    <location>
        <begin position="331"/>
        <end position="365"/>
    </location>
</feature>
<dbReference type="HOGENOM" id="CLU_007099_1_0_6"/>
<protein>
    <submittedName>
        <fullName evidence="5">FimV N-terminal domain protein</fullName>
    </submittedName>
</protein>
<dbReference type="EMBL" id="CP003154">
    <property type="protein sequence ID" value="AFL72955.1"/>
    <property type="molecule type" value="Genomic_DNA"/>
</dbReference>